<organism evidence="1 2">
    <name type="scientific">Araneus ventricosus</name>
    <name type="common">Orbweaver spider</name>
    <name type="synonym">Epeira ventricosa</name>
    <dbReference type="NCBI Taxonomy" id="182803"/>
    <lineage>
        <taxon>Eukaryota</taxon>
        <taxon>Metazoa</taxon>
        <taxon>Ecdysozoa</taxon>
        <taxon>Arthropoda</taxon>
        <taxon>Chelicerata</taxon>
        <taxon>Arachnida</taxon>
        <taxon>Araneae</taxon>
        <taxon>Araneomorphae</taxon>
        <taxon>Entelegynae</taxon>
        <taxon>Araneoidea</taxon>
        <taxon>Araneidae</taxon>
        <taxon>Araneus</taxon>
    </lineage>
</organism>
<gene>
    <name evidence="1" type="ORF">AVEN_102440_1</name>
</gene>
<keyword evidence="2" id="KW-1185">Reference proteome</keyword>
<evidence type="ECO:0000313" key="2">
    <source>
        <dbReference type="Proteomes" id="UP000499080"/>
    </source>
</evidence>
<dbReference type="EMBL" id="BGPR01006159">
    <property type="protein sequence ID" value="GBN16518.1"/>
    <property type="molecule type" value="Genomic_DNA"/>
</dbReference>
<comment type="caution">
    <text evidence="1">The sequence shown here is derived from an EMBL/GenBank/DDBJ whole genome shotgun (WGS) entry which is preliminary data.</text>
</comment>
<evidence type="ECO:0000313" key="1">
    <source>
        <dbReference type="EMBL" id="GBN16518.1"/>
    </source>
</evidence>
<name>A0A4Y2LP68_ARAVE</name>
<dbReference type="Proteomes" id="UP000499080">
    <property type="component" value="Unassembled WGS sequence"/>
</dbReference>
<proteinExistence type="predicted"/>
<sequence>MQVFLDLVTKLYSCFPNMLILGQEREFYRGFTGSQTNELRPWRPFWRLSNKVGAFGDKTNLLEFWSYLYYEWKYPEPSRVSYVTSLPVGKGMKKEALKPRLSLFDFGQQCKMVIS</sequence>
<protein>
    <submittedName>
        <fullName evidence="1">Uncharacterized protein</fullName>
    </submittedName>
</protein>
<reference evidence="1 2" key="1">
    <citation type="journal article" date="2019" name="Sci. Rep.">
        <title>Orb-weaving spider Araneus ventricosus genome elucidates the spidroin gene catalogue.</title>
        <authorList>
            <person name="Kono N."/>
            <person name="Nakamura H."/>
            <person name="Ohtoshi R."/>
            <person name="Moran D.A.P."/>
            <person name="Shinohara A."/>
            <person name="Yoshida Y."/>
            <person name="Fujiwara M."/>
            <person name="Mori M."/>
            <person name="Tomita M."/>
            <person name="Arakawa K."/>
        </authorList>
    </citation>
    <scope>NUCLEOTIDE SEQUENCE [LARGE SCALE GENOMIC DNA]</scope>
</reference>
<accession>A0A4Y2LP68</accession>
<dbReference type="AlphaFoldDB" id="A0A4Y2LP68"/>